<dbReference type="Proteomes" id="UP000823896">
    <property type="component" value="Unassembled WGS sequence"/>
</dbReference>
<dbReference type="Gene3D" id="3.30.420.10">
    <property type="entry name" value="Ribonuclease H-like superfamily/Ribonuclease H"/>
    <property type="match status" value="1"/>
</dbReference>
<comment type="caution">
    <text evidence="2">The sequence shown here is derived from an EMBL/GenBank/DDBJ whole genome shotgun (WGS) entry which is preliminary data.</text>
</comment>
<evidence type="ECO:0000313" key="2">
    <source>
        <dbReference type="EMBL" id="HJC35830.1"/>
    </source>
</evidence>
<name>A0A9D2NNS1_9FIRM</name>
<dbReference type="SUPFAM" id="SSF53098">
    <property type="entry name" value="Ribonuclease H-like"/>
    <property type="match status" value="1"/>
</dbReference>
<dbReference type="EMBL" id="DWWM01000007">
    <property type="protein sequence ID" value="HJC35830.1"/>
    <property type="molecule type" value="Genomic_DNA"/>
</dbReference>
<dbReference type="AlphaFoldDB" id="A0A9D2NNS1"/>
<dbReference type="InterPro" id="IPR012337">
    <property type="entry name" value="RNaseH-like_sf"/>
</dbReference>
<dbReference type="GO" id="GO:0003676">
    <property type="term" value="F:nucleic acid binding"/>
    <property type="evidence" value="ECO:0007669"/>
    <property type="project" value="InterPro"/>
</dbReference>
<dbReference type="InterPro" id="IPR036397">
    <property type="entry name" value="RNaseH_sf"/>
</dbReference>
<dbReference type="Pfam" id="PF00929">
    <property type="entry name" value="RNase_T"/>
    <property type="match status" value="1"/>
</dbReference>
<protein>
    <recommendedName>
        <fullName evidence="1">Exonuclease domain-containing protein</fullName>
    </recommendedName>
</protein>
<proteinExistence type="predicted"/>
<dbReference type="GO" id="GO:0004527">
    <property type="term" value="F:exonuclease activity"/>
    <property type="evidence" value="ECO:0007669"/>
    <property type="project" value="UniProtKB-ARBA"/>
</dbReference>
<feature type="domain" description="Exonuclease" evidence="1">
    <location>
        <begin position="2"/>
        <end position="186"/>
    </location>
</feature>
<reference evidence="2" key="1">
    <citation type="journal article" date="2021" name="PeerJ">
        <title>Extensive microbial diversity within the chicken gut microbiome revealed by metagenomics and culture.</title>
        <authorList>
            <person name="Gilroy R."/>
            <person name="Ravi A."/>
            <person name="Getino M."/>
            <person name="Pursley I."/>
            <person name="Horton D.L."/>
            <person name="Alikhan N.F."/>
            <person name="Baker D."/>
            <person name="Gharbi K."/>
            <person name="Hall N."/>
            <person name="Watson M."/>
            <person name="Adriaenssens E.M."/>
            <person name="Foster-Nyarko E."/>
            <person name="Jarju S."/>
            <person name="Secka A."/>
            <person name="Antonio M."/>
            <person name="Oren A."/>
            <person name="Chaudhuri R.R."/>
            <person name="La Ragione R."/>
            <person name="Hildebrand F."/>
            <person name="Pallen M.J."/>
        </authorList>
    </citation>
    <scope>NUCLEOTIDE SEQUENCE</scope>
    <source>
        <strain evidence="2">CHK187-11901</strain>
    </source>
</reference>
<evidence type="ECO:0000259" key="1">
    <source>
        <dbReference type="SMART" id="SM00479"/>
    </source>
</evidence>
<organism evidence="2 3">
    <name type="scientific">Candidatus Merdibacter merdavium</name>
    <dbReference type="NCBI Taxonomy" id="2838692"/>
    <lineage>
        <taxon>Bacteria</taxon>
        <taxon>Bacillati</taxon>
        <taxon>Bacillota</taxon>
        <taxon>Erysipelotrichia</taxon>
        <taxon>Erysipelotrichales</taxon>
        <taxon>Erysipelotrichaceae</taxon>
        <taxon>Merdibacter</taxon>
    </lineage>
</organism>
<accession>A0A9D2NNS1</accession>
<reference evidence="2" key="2">
    <citation type="submission" date="2021-04" db="EMBL/GenBank/DDBJ databases">
        <authorList>
            <person name="Gilroy R."/>
        </authorList>
    </citation>
    <scope>NUCLEOTIDE SEQUENCE</scope>
    <source>
        <strain evidence="2">CHK187-11901</strain>
    </source>
</reference>
<evidence type="ECO:0000313" key="3">
    <source>
        <dbReference type="Proteomes" id="UP000823896"/>
    </source>
</evidence>
<gene>
    <name evidence="2" type="ORF">H9702_01715</name>
</gene>
<sequence length="320" mass="37940">MHHVYIDNEFDAVRIEGRNMQQVIALGAVICDAQYEEVGRYYALIRPMGFQRLSYHVRRMTHLHDHDIRRAATFPEVMDEFIACLRTYAPLDQISIYSYGPDDGRTLCANASLYHHESEALFARIIDLQSLMSSRVTYQGVLFHKTFSLEALKLVYRVKGEVNHNALSDALDLYHVHEAYRQERALDEEQISILYETMKRRKEEGERKRRANQVMRIARMFEGWPDGFADIAVHTAEDWRRFHARLLELGEKHQFIALRTLRRLDPMPARASAWVQRQGSGVCCWLRFDYEVMQLRFRIRLHYGNADDMRRFLNQWIRQN</sequence>
<dbReference type="SMART" id="SM00479">
    <property type="entry name" value="EXOIII"/>
    <property type="match status" value="1"/>
</dbReference>
<dbReference type="InterPro" id="IPR013520">
    <property type="entry name" value="Ribonucl_H"/>
</dbReference>